<keyword evidence="3" id="KW-1185">Reference proteome</keyword>
<comment type="caution">
    <text evidence="2">The sequence shown here is derived from an EMBL/GenBank/DDBJ whole genome shotgun (WGS) entry which is preliminary data.</text>
</comment>
<sequence length="360" mass="38849">MKISNWILMAGVLLVSCQKKLAEVATPDFDVTTTELSVKAGAPAVFKFSGTATMVSFYPGEVYKDYAYKDGRMIDAAGKGLTLSFSSGVAAGNPAGTQANQFSVLLSTDFNGNYADLAGVKAATWINITDSFTLANSATMVATRTVDLSKYVVAGKPVYFALRYINRPQVANGYARQWIVENFLLKSINATVNGAVITLADQALAGFRIVDENPVNAKARSTITNTRVTLYGPVYKNPADPIYDPNNPLFDPKNPIYDPKSPQYNPGAVLPVYVPYDPNSPFNDPYSENWAVSAPITLGTVELGKDWSIPVRTSVYGAMPTAYSYTYTTPGRYEAVFVAANNTIEAEASVVKKVVVNVTP</sequence>
<dbReference type="RefSeq" id="WP_231003472.1">
    <property type="nucleotide sequence ID" value="NZ_JAJNEC010000004.1"/>
</dbReference>
<feature type="domain" description="DUF5017" evidence="1">
    <location>
        <begin position="16"/>
        <end position="206"/>
    </location>
</feature>
<dbReference type="PROSITE" id="PS51257">
    <property type="entry name" value="PROKAR_LIPOPROTEIN"/>
    <property type="match status" value="1"/>
</dbReference>
<dbReference type="NCBIfam" id="NF038128">
    <property type="entry name" value="choice_anch_J"/>
    <property type="match status" value="1"/>
</dbReference>
<reference evidence="2 3" key="1">
    <citation type="submission" date="2021-11" db="EMBL/GenBank/DDBJ databases">
        <title>Genomic of Niabella pedocola.</title>
        <authorList>
            <person name="Wu T."/>
        </authorList>
    </citation>
    <scope>NUCLEOTIDE SEQUENCE [LARGE SCALE GENOMIC DNA]</scope>
    <source>
        <strain evidence="2 3">JCM 31011</strain>
    </source>
</reference>
<protein>
    <submittedName>
        <fullName evidence="2">DUF5017 domain-containing protein</fullName>
    </submittedName>
</protein>
<evidence type="ECO:0000259" key="1">
    <source>
        <dbReference type="Pfam" id="PF16409"/>
    </source>
</evidence>
<dbReference type="Proteomes" id="UP001199816">
    <property type="component" value="Unassembled WGS sequence"/>
</dbReference>
<dbReference type="EMBL" id="JAJNEC010000004">
    <property type="protein sequence ID" value="MCD2422458.1"/>
    <property type="molecule type" value="Genomic_DNA"/>
</dbReference>
<evidence type="ECO:0000313" key="3">
    <source>
        <dbReference type="Proteomes" id="UP001199816"/>
    </source>
</evidence>
<proteinExistence type="predicted"/>
<accession>A0ABS8PMY6</accession>
<name>A0ABS8PMY6_9BACT</name>
<evidence type="ECO:0000313" key="2">
    <source>
        <dbReference type="EMBL" id="MCD2422458.1"/>
    </source>
</evidence>
<gene>
    <name evidence="2" type="ORF">LQ567_06765</name>
</gene>
<dbReference type="Pfam" id="PF16409">
    <property type="entry name" value="DUF5017"/>
    <property type="match status" value="1"/>
</dbReference>
<organism evidence="2 3">
    <name type="scientific">Niabella pedocola</name>
    <dbReference type="NCBI Taxonomy" id="1752077"/>
    <lineage>
        <taxon>Bacteria</taxon>
        <taxon>Pseudomonadati</taxon>
        <taxon>Bacteroidota</taxon>
        <taxon>Chitinophagia</taxon>
        <taxon>Chitinophagales</taxon>
        <taxon>Chitinophagaceae</taxon>
        <taxon>Niabella</taxon>
    </lineage>
</organism>
<dbReference type="InterPro" id="IPR032185">
    <property type="entry name" value="DUF5017"/>
</dbReference>